<dbReference type="EMBL" id="JBHSBU010000001">
    <property type="protein sequence ID" value="MFC4160503.1"/>
    <property type="molecule type" value="Genomic_DNA"/>
</dbReference>
<dbReference type="Proteomes" id="UP001595791">
    <property type="component" value="Unassembled WGS sequence"/>
</dbReference>
<comment type="caution">
    <text evidence="2">The sequence shown here is derived from an EMBL/GenBank/DDBJ whole genome shotgun (WGS) entry which is preliminary data.</text>
</comment>
<keyword evidence="3" id="KW-1185">Reference proteome</keyword>
<dbReference type="InterPro" id="IPR011009">
    <property type="entry name" value="Kinase-like_dom_sf"/>
</dbReference>
<dbReference type="SUPFAM" id="SSF56112">
    <property type="entry name" value="Protein kinase-like (PK-like)"/>
    <property type="match status" value="1"/>
</dbReference>
<evidence type="ECO:0000313" key="2">
    <source>
        <dbReference type="EMBL" id="MFC4160503.1"/>
    </source>
</evidence>
<dbReference type="RefSeq" id="WP_378165410.1">
    <property type="nucleotide sequence ID" value="NZ_JBHSBU010000001.1"/>
</dbReference>
<dbReference type="Gene3D" id="3.90.1200.10">
    <property type="match status" value="1"/>
</dbReference>
<gene>
    <name evidence="2" type="ORF">ACFOW7_14265</name>
</gene>
<reference evidence="3" key="1">
    <citation type="journal article" date="2019" name="Int. J. Syst. Evol. Microbiol.">
        <title>The Global Catalogue of Microorganisms (GCM) 10K type strain sequencing project: providing services to taxonomists for standard genome sequencing and annotation.</title>
        <authorList>
            <consortium name="The Broad Institute Genomics Platform"/>
            <consortium name="The Broad Institute Genome Sequencing Center for Infectious Disease"/>
            <person name="Wu L."/>
            <person name="Ma J."/>
        </authorList>
    </citation>
    <scope>NUCLEOTIDE SEQUENCE [LARGE SCALE GENOMIC DNA]</scope>
    <source>
        <strain evidence="3">LMG 29894</strain>
    </source>
</reference>
<name>A0ABV8MQN6_9NEIS</name>
<protein>
    <submittedName>
        <fullName evidence="2">Phosphotransferase</fullName>
    </submittedName>
</protein>
<feature type="domain" description="Aminoglycoside phosphotransferase" evidence="1">
    <location>
        <begin position="74"/>
        <end position="255"/>
    </location>
</feature>
<sequence length="328" mass="36633">MDWIARTGRTCGLGEVSNVAVLKERPWSAVWRVDFGGHATYFKACSHNGRHEPALLRHLQIEWSEYLSPVLASDDARHWLLLADAGRTLHDTATPDTSLAALLRLLPVYARLQQGTLGQIPALLTLALPDRRLSHLPALLAGLLEGDRVRPGPAIADPTALRQDIAALLPAFEQVCLSLNDSSFAATLDHGDFHTGNVLVKDDEYRLCDWGDACITHPFASMLVALEFVLQTLPPAARGNGGRQLRHAYLAAWRDWDDEARLLSTLRQMLWVGHVLRALDFDYMLQGSDPVSLQRWAYLIPARLARWVAHYPLIEAEEETLYRFLGEA</sequence>
<evidence type="ECO:0000259" key="1">
    <source>
        <dbReference type="Pfam" id="PF01636"/>
    </source>
</evidence>
<dbReference type="Pfam" id="PF01636">
    <property type="entry name" value="APH"/>
    <property type="match status" value="1"/>
</dbReference>
<proteinExistence type="predicted"/>
<accession>A0ABV8MQN6</accession>
<dbReference type="InterPro" id="IPR002575">
    <property type="entry name" value="Aminoglycoside_PTrfase"/>
</dbReference>
<organism evidence="2 3">
    <name type="scientific">Chitinimonas lacunae</name>
    <dbReference type="NCBI Taxonomy" id="1963018"/>
    <lineage>
        <taxon>Bacteria</taxon>
        <taxon>Pseudomonadati</taxon>
        <taxon>Pseudomonadota</taxon>
        <taxon>Betaproteobacteria</taxon>
        <taxon>Neisseriales</taxon>
        <taxon>Chitinibacteraceae</taxon>
        <taxon>Chitinimonas</taxon>
    </lineage>
</organism>
<evidence type="ECO:0000313" key="3">
    <source>
        <dbReference type="Proteomes" id="UP001595791"/>
    </source>
</evidence>